<accession>A0A811UTW5</accession>
<feature type="compositionally biased region" description="Polar residues" evidence="1">
    <location>
        <begin position="33"/>
        <end position="42"/>
    </location>
</feature>
<evidence type="ECO:0000313" key="2">
    <source>
        <dbReference type="EMBL" id="CAD7002131.1"/>
    </source>
</evidence>
<sequence>MCRAHHGATNSKRQGAELFAKRRRKSGKWVVDETNTSTQSPSGLPDYQQQQQQVRPPTSPSILPAYSDAGKHRVQLNLEQEILLEKYAKPGLKVIKTPWEAALETGSASTAFVEDGN</sequence>
<organism evidence="2 3">
    <name type="scientific">Ceratitis capitata</name>
    <name type="common">Mediterranean fruit fly</name>
    <name type="synonym">Tephritis capitata</name>
    <dbReference type="NCBI Taxonomy" id="7213"/>
    <lineage>
        <taxon>Eukaryota</taxon>
        <taxon>Metazoa</taxon>
        <taxon>Ecdysozoa</taxon>
        <taxon>Arthropoda</taxon>
        <taxon>Hexapoda</taxon>
        <taxon>Insecta</taxon>
        <taxon>Pterygota</taxon>
        <taxon>Neoptera</taxon>
        <taxon>Endopterygota</taxon>
        <taxon>Diptera</taxon>
        <taxon>Brachycera</taxon>
        <taxon>Muscomorpha</taxon>
        <taxon>Tephritoidea</taxon>
        <taxon>Tephritidae</taxon>
        <taxon>Ceratitis</taxon>
        <taxon>Ceratitis</taxon>
    </lineage>
</organism>
<reference evidence="2" key="1">
    <citation type="submission" date="2020-11" db="EMBL/GenBank/DDBJ databases">
        <authorList>
            <person name="Whitehead M."/>
        </authorList>
    </citation>
    <scope>NUCLEOTIDE SEQUENCE</scope>
    <source>
        <strain evidence="2">EGII</strain>
    </source>
</reference>
<feature type="region of interest" description="Disordered" evidence="1">
    <location>
        <begin position="1"/>
        <end position="60"/>
    </location>
</feature>
<dbReference type="Proteomes" id="UP000606786">
    <property type="component" value="Unassembled WGS sequence"/>
</dbReference>
<evidence type="ECO:0000313" key="3">
    <source>
        <dbReference type="Proteomes" id="UP000606786"/>
    </source>
</evidence>
<dbReference type="AlphaFoldDB" id="A0A811UTW5"/>
<gene>
    <name evidence="2" type="ORF">CCAP1982_LOCUS10619</name>
</gene>
<dbReference type="OrthoDB" id="300641at2759"/>
<dbReference type="EMBL" id="CAJHJT010000023">
    <property type="protein sequence ID" value="CAD7002131.1"/>
    <property type="molecule type" value="Genomic_DNA"/>
</dbReference>
<proteinExistence type="predicted"/>
<comment type="caution">
    <text evidence="2">The sequence shown here is derived from an EMBL/GenBank/DDBJ whole genome shotgun (WGS) entry which is preliminary data.</text>
</comment>
<evidence type="ECO:0000256" key="1">
    <source>
        <dbReference type="SAM" id="MobiDB-lite"/>
    </source>
</evidence>
<keyword evidence="3" id="KW-1185">Reference proteome</keyword>
<name>A0A811UTW5_CERCA</name>
<protein>
    <submittedName>
        <fullName evidence="2">(Mediterranean fruit fly) hypothetical protein</fullName>
    </submittedName>
</protein>